<dbReference type="PANTHER" id="PTHR45947">
    <property type="entry name" value="SULFOQUINOVOSYL TRANSFERASE SQD2"/>
    <property type="match status" value="1"/>
</dbReference>
<evidence type="ECO:0000259" key="2">
    <source>
        <dbReference type="Pfam" id="PF13439"/>
    </source>
</evidence>
<feature type="domain" description="Glycosyl transferase family 1" evidence="1">
    <location>
        <begin position="185"/>
        <end position="349"/>
    </location>
</feature>
<sequence>MPNDKIHILHAIRQGKIGGGETYILQLIDGLDSSIYQHSVLSFTDGPMIHALREKGIQCIVIPIRKAFHFSSFSSLFRLLKSIHPDIIHVHGSRAASNLVPVARLLKIPVLYTIHGWSFHPGQSQFYFYLRRMAENWITRRTTLNMNVSYADQQSGQYYLNKYNSVVIRNGVDLNKFTRRHVTSHIRNELSIPDDAVVIAFVARMTAQKNPFVLLNAFEKALHETDHRLFLVMVGDGELMPDILTWLTRRNLISYVRLLGFRQDISDILATTDIYCLPSLWEGLPIGLLEAMAMENAVVVSDIPPHREVITNGENGLLFAPQDHDSLSSLLLQLCSLSDLRSRLQKAARYTVETEFNIIHTIHQIENIYERTVHPTKSIVHTA</sequence>
<comment type="caution">
    <text evidence="3">The sequence shown here is derived from an EMBL/GenBank/DDBJ whole genome shotgun (WGS) entry which is preliminary data.</text>
</comment>
<keyword evidence="4" id="KW-1185">Reference proteome</keyword>
<dbReference type="InterPro" id="IPR028098">
    <property type="entry name" value="Glyco_trans_4-like_N"/>
</dbReference>
<feature type="domain" description="Glycosyltransferase subfamily 4-like N-terminal" evidence="2">
    <location>
        <begin position="17"/>
        <end position="175"/>
    </location>
</feature>
<dbReference type="Proteomes" id="UP000230000">
    <property type="component" value="Unassembled WGS sequence"/>
</dbReference>
<proteinExistence type="predicted"/>
<dbReference type="EMBL" id="PGFG01000001">
    <property type="protein sequence ID" value="PJJ76585.1"/>
    <property type="molecule type" value="Genomic_DNA"/>
</dbReference>
<accession>A0A2M9CXH6</accession>
<dbReference type="Gene3D" id="3.40.50.2000">
    <property type="entry name" value="Glycogen Phosphorylase B"/>
    <property type="match status" value="2"/>
</dbReference>
<dbReference type="AlphaFoldDB" id="A0A2M9CXH6"/>
<keyword evidence="3" id="KW-0808">Transferase</keyword>
<dbReference type="Pfam" id="PF13439">
    <property type="entry name" value="Glyco_transf_4"/>
    <property type="match status" value="1"/>
</dbReference>
<dbReference type="InterPro" id="IPR001296">
    <property type="entry name" value="Glyco_trans_1"/>
</dbReference>
<dbReference type="Pfam" id="PF00534">
    <property type="entry name" value="Glycos_transf_1"/>
    <property type="match status" value="1"/>
</dbReference>
<protein>
    <submittedName>
        <fullName evidence="3">Glycosyltransferase involved in cell wall biosynthesis</fullName>
    </submittedName>
</protein>
<reference evidence="3 4" key="1">
    <citation type="submission" date="2017-11" db="EMBL/GenBank/DDBJ databases">
        <title>Genomic Encyclopedia of Archaeal and Bacterial Type Strains, Phase II (KMG-II): From Individual Species to Whole Genera.</title>
        <authorList>
            <person name="Goeker M."/>
        </authorList>
    </citation>
    <scope>NUCLEOTIDE SEQUENCE [LARGE SCALE GENOMIC DNA]</scope>
    <source>
        <strain evidence="3 4">DSM 27268</strain>
    </source>
</reference>
<organism evidence="3 4">
    <name type="scientific">Thermoflavifilum aggregans</name>
    <dbReference type="NCBI Taxonomy" id="454188"/>
    <lineage>
        <taxon>Bacteria</taxon>
        <taxon>Pseudomonadati</taxon>
        <taxon>Bacteroidota</taxon>
        <taxon>Chitinophagia</taxon>
        <taxon>Chitinophagales</taxon>
        <taxon>Chitinophagaceae</taxon>
        <taxon>Thermoflavifilum</taxon>
    </lineage>
</organism>
<dbReference type="PANTHER" id="PTHR45947:SF3">
    <property type="entry name" value="SULFOQUINOVOSYL TRANSFERASE SQD2"/>
    <property type="match status" value="1"/>
</dbReference>
<evidence type="ECO:0000313" key="4">
    <source>
        <dbReference type="Proteomes" id="UP000230000"/>
    </source>
</evidence>
<evidence type="ECO:0000313" key="3">
    <source>
        <dbReference type="EMBL" id="PJJ76585.1"/>
    </source>
</evidence>
<dbReference type="InterPro" id="IPR050194">
    <property type="entry name" value="Glycosyltransferase_grp1"/>
</dbReference>
<name>A0A2M9CXH6_9BACT</name>
<dbReference type="SUPFAM" id="SSF53756">
    <property type="entry name" value="UDP-Glycosyltransferase/glycogen phosphorylase"/>
    <property type="match status" value="1"/>
</dbReference>
<evidence type="ECO:0000259" key="1">
    <source>
        <dbReference type="Pfam" id="PF00534"/>
    </source>
</evidence>
<gene>
    <name evidence="3" type="ORF">BXY57_2215</name>
</gene>
<dbReference type="GO" id="GO:0016757">
    <property type="term" value="F:glycosyltransferase activity"/>
    <property type="evidence" value="ECO:0007669"/>
    <property type="project" value="InterPro"/>
</dbReference>